<gene>
    <name evidence="4" type="ORF">JI741_26190</name>
</gene>
<protein>
    <submittedName>
        <fullName evidence="4">D-TA family PLP-dependent enzyme</fullName>
    </submittedName>
</protein>
<evidence type="ECO:0000313" key="5">
    <source>
        <dbReference type="Proteomes" id="UP000613030"/>
    </source>
</evidence>
<dbReference type="InterPro" id="IPR029066">
    <property type="entry name" value="PLP-binding_barrel"/>
</dbReference>
<reference evidence="4 5" key="1">
    <citation type="submission" date="2021-01" db="EMBL/GenBank/DDBJ databases">
        <title>Chryseolinea sp. Jin1 Genome sequencing and assembly.</title>
        <authorList>
            <person name="Kim I."/>
        </authorList>
    </citation>
    <scope>NUCLEOTIDE SEQUENCE [LARGE SCALE GENOMIC DNA]</scope>
    <source>
        <strain evidence="4 5">Jin1</strain>
    </source>
</reference>
<dbReference type="PANTHER" id="PTHR28004">
    <property type="entry name" value="ZGC:162816-RELATED"/>
    <property type="match status" value="1"/>
</dbReference>
<dbReference type="Gene3D" id="2.40.37.20">
    <property type="entry name" value="D-serine dehydratase-like domain"/>
    <property type="match status" value="1"/>
</dbReference>
<dbReference type="PANTHER" id="PTHR28004:SF2">
    <property type="entry name" value="D-SERINE DEHYDRATASE"/>
    <property type="match status" value="1"/>
</dbReference>
<comment type="similarity">
    <text evidence="1">Belongs to the DSD1 family.</text>
</comment>
<comment type="caution">
    <text evidence="4">The sequence shown here is derived from an EMBL/GenBank/DDBJ whole genome shotgun (WGS) entry which is preliminary data.</text>
</comment>
<organism evidence="4 5">
    <name type="scientific">Chryseolinea lacunae</name>
    <dbReference type="NCBI Taxonomy" id="2801331"/>
    <lineage>
        <taxon>Bacteria</taxon>
        <taxon>Pseudomonadati</taxon>
        <taxon>Bacteroidota</taxon>
        <taxon>Cytophagia</taxon>
        <taxon>Cytophagales</taxon>
        <taxon>Fulvivirgaceae</taxon>
        <taxon>Chryseolinea</taxon>
    </lineage>
</organism>
<dbReference type="SMART" id="SM01119">
    <property type="entry name" value="D-ser_dehydrat"/>
    <property type="match status" value="1"/>
</dbReference>
<dbReference type="Pfam" id="PF01168">
    <property type="entry name" value="Ala_racemase_N"/>
    <property type="match status" value="1"/>
</dbReference>
<sequence length="368" mass="40768">MKDWFVIDNIDMLDSPAVAVYIDHVRQNIDTLVNSIDDVTRLRPHIKTHKSAEVTGMMLAAGIRKFKCATIAEAEMLATAGAPDVLLAYQPVGPKAIRLAELVQHFPKTTFACLIDNETSARQLSDIFIGHHKPLPVFIDLNVGMNRTGIVPEETLVLIQACQALTGIDVKGLHAYDGHLRDPDMAVRQQRCDEVFARVEKLQRDVLNATGKNLTVVMGGTPTYSVHSKRKVVECSPGTFIYWDKGYDTILQEQHYKFAALVVTRVISKPTHDSICVDLGHKSIASENALTSRVFFLNAGALIPTGHSEEHMVFKVDDDKTYSVGDVLYGVPFHVCPTIALHDRVAVVDGHTLSGYWTTLSRNRKITV</sequence>
<dbReference type="Pfam" id="PF14031">
    <property type="entry name" value="D-ser_dehydrat"/>
    <property type="match status" value="1"/>
</dbReference>
<name>A0ABS1KZ61_9BACT</name>
<dbReference type="InterPro" id="IPR001608">
    <property type="entry name" value="Ala_racemase_N"/>
</dbReference>
<accession>A0ABS1KZ61</accession>
<dbReference type="InterPro" id="IPR026956">
    <property type="entry name" value="D-ser_dehydrat-like_dom"/>
</dbReference>
<dbReference type="CDD" id="cd06821">
    <property type="entry name" value="PLPDE_III_D-TA"/>
    <property type="match status" value="1"/>
</dbReference>
<feature type="domain" description="D-serine dehydratase-like" evidence="3">
    <location>
        <begin position="259"/>
        <end position="349"/>
    </location>
</feature>
<dbReference type="RefSeq" id="WP_202014602.1">
    <property type="nucleotide sequence ID" value="NZ_JAERRB010000012.1"/>
</dbReference>
<evidence type="ECO:0000313" key="4">
    <source>
        <dbReference type="EMBL" id="MBL0744751.1"/>
    </source>
</evidence>
<proteinExistence type="inferred from homology"/>
<evidence type="ECO:0000259" key="3">
    <source>
        <dbReference type="SMART" id="SM01119"/>
    </source>
</evidence>
<dbReference type="InterPro" id="IPR042208">
    <property type="entry name" value="D-ser_dehydrat-like_sf"/>
</dbReference>
<dbReference type="EMBL" id="JAERRB010000012">
    <property type="protein sequence ID" value="MBL0744751.1"/>
    <property type="molecule type" value="Genomic_DNA"/>
</dbReference>
<evidence type="ECO:0000256" key="2">
    <source>
        <dbReference type="ARBA" id="ARBA00023239"/>
    </source>
</evidence>
<evidence type="ECO:0000256" key="1">
    <source>
        <dbReference type="ARBA" id="ARBA00005323"/>
    </source>
</evidence>
<dbReference type="Gene3D" id="3.20.20.10">
    <property type="entry name" value="Alanine racemase"/>
    <property type="match status" value="1"/>
</dbReference>
<dbReference type="SUPFAM" id="SSF51419">
    <property type="entry name" value="PLP-binding barrel"/>
    <property type="match status" value="1"/>
</dbReference>
<keyword evidence="5" id="KW-1185">Reference proteome</keyword>
<dbReference type="Proteomes" id="UP000613030">
    <property type="component" value="Unassembled WGS sequence"/>
</dbReference>
<dbReference type="InterPro" id="IPR051466">
    <property type="entry name" value="D-amino_acid_metab_enzyme"/>
</dbReference>
<keyword evidence="2" id="KW-0456">Lyase</keyword>